<name>A0ABS8JLE4_9GAMM</name>
<dbReference type="Proteomes" id="UP001165293">
    <property type="component" value="Unassembled WGS sequence"/>
</dbReference>
<evidence type="ECO:0000256" key="1">
    <source>
        <dbReference type="SAM" id="Phobius"/>
    </source>
</evidence>
<comment type="caution">
    <text evidence="2">The sequence shown here is derived from an EMBL/GenBank/DDBJ whole genome shotgun (WGS) entry which is preliminary data.</text>
</comment>
<keyword evidence="3" id="KW-1185">Reference proteome</keyword>
<protein>
    <submittedName>
        <fullName evidence="2">DUF2007 domain-containing protein</fullName>
    </submittedName>
</protein>
<feature type="transmembrane region" description="Helical" evidence="1">
    <location>
        <begin position="89"/>
        <end position="107"/>
    </location>
</feature>
<dbReference type="RefSeq" id="WP_230528053.1">
    <property type="nucleotide sequence ID" value="NZ_JAJGAK010000004.1"/>
</dbReference>
<accession>A0ABS8JLE4</accession>
<organism evidence="2 3">
    <name type="scientific">Noviluteimonas lactosilytica</name>
    <dbReference type="NCBI Taxonomy" id="2888523"/>
    <lineage>
        <taxon>Bacteria</taxon>
        <taxon>Pseudomonadati</taxon>
        <taxon>Pseudomonadota</taxon>
        <taxon>Gammaproteobacteria</taxon>
        <taxon>Lysobacterales</taxon>
        <taxon>Lysobacteraceae</taxon>
        <taxon>Noviluteimonas</taxon>
    </lineage>
</organism>
<dbReference type="Gene3D" id="3.30.70.790">
    <property type="entry name" value="UreE, C-terminal domain"/>
    <property type="match status" value="1"/>
</dbReference>
<evidence type="ECO:0000313" key="2">
    <source>
        <dbReference type="EMBL" id="MCC8364258.1"/>
    </source>
</evidence>
<proteinExistence type="predicted"/>
<evidence type="ECO:0000313" key="3">
    <source>
        <dbReference type="Proteomes" id="UP001165293"/>
    </source>
</evidence>
<keyword evidence="1" id="KW-1133">Transmembrane helix</keyword>
<gene>
    <name evidence="2" type="ORF">LK996_14365</name>
</gene>
<sequence>MQLLYASPSLGFGHTLRIALEGEGISAFCSDADAAVAGIAGPMAGPQTRVYVSSDDFTRAVEILERLLTDDTAPAPAATPPPPPRRLPTWWLIAMSAGAIAVMGAMLSQ</sequence>
<keyword evidence="1" id="KW-0812">Transmembrane</keyword>
<reference evidence="2" key="1">
    <citation type="submission" date="2021-10" db="EMBL/GenBank/DDBJ databases">
        <authorList>
            <person name="Lyu M."/>
            <person name="Wang X."/>
            <person name="Meng X."/>
            <person name="Xu K."/>
        </authorList>
    </citation>
    <scope>NUCLEOTIDE SEQUENCE</scope>
    <source>
        <strain evidence="2">A6</strain>
    </source>
</reference>
<keyword evidence="1" id="KW-0472">Membrane</keyword>
<dbReference type="EMBL" id="JAJGAK010000004">
    <property type="protein sequence ID" value="MCC8364258.1"/>
    <property type="molecule type" value="Genomic_DNA"/>
</dbReference>